<proteinExistence type="inferred from homology"/>
<keyword evidence="5" id="KW-1185">Reference proteome</keyword>
<dbReference type="FunFam" id="3.40.30.10:FF:000152">
    <property type="entry name" value="Protein disulfide-isomerase"/>
    <property type="match status" value="1"/>
</dbReference>
<dbReference type="AlphaFoldDB" id="A0ABC9EHW0"/>
<sequence>MIVHHYRAEEEEAVLTLDAGKFSEVVAAHQFIVVEFYAPWDADGIVEYNGPRDADGIVKDLSSVQEYNGPRDADGIVEYLKKQVGPASVEIKSVEDTTNLISDKGVVTVGVFPEFGGSEFENFVAEKMRIDYDFLHTLDANILRGDMAVKGPAVRLFKPFDELFIDSQAMLFLSFDDDRIETFKSQFYEAAKQYGDKNISFLIGDVTDAQGAFQYFGLKESEVPLLFIQASAAKYIKPTVEPDQIVPWLKEYTDGTILPHVKSDSIPLVNYQPVKVVVADNLNDVVFNSGKNVLLEFYGPWCGHCQKLAPILDEVAVSLQNDAKMDATTNDIPPDFAVEGYSTMYFYSSAGNLLSYERGRTAEEIINSIKKNKGSKPGEAVVEDDAAENDAMEEQQPAPESVKDQL</sequence>
<evidence type="ECO:0000256" key="1">
    <source>
        <dbReference type="ARBA" id="ARBA00006347"/>
    </source>
</evidence>
<organism evidence="4 5">
    <name type="scientific">Urochloa decumbens</name>
    <dbReference type="NCBI Taxonomy" id="240449"/>
    <lineage>
        <taxon>Eukaryota</taxon>
        <taxon>Viridiplantae</taxon>
        <taxon>Streptophyta</taxon>
        <taxon>Embryophyta</taxon>
        <taxon>Tracheophyta</taxon>
        <taxon>Spermatophyta</taxon>
        <taxon>Magnoliopsida</taxon>
        <taxon>Liliopsida</taxon>
        <taxon>Poales</taxon>
        <taxon>Poaceae</taxon>
        <taxon>PACMAD clade</taxon>
        <taxon>Panicoideae</taxon>
        <taxon>Panicodae</taxon>
        <taxon>Paniceae</taxon>
        <taxon>Melinidinae</taxon>
        <taxon>Urochloa</taxon>
    </lineage>
</organism>
<dbReference type="CDD" id="cd02982">
    <property type="entry name" value="PDI_b'_family"/>
    <property type="match status" value="1"/>
</dbReference>
<feature type="compositionally biased region" description="Acidic residues" evidence="2">
    <location>
        <begin position="381"/>
        <end position="393"/>
    </location>
</feature>
<dbReference type="SUPFAM" id="SSF52833">
    <property type="entry name" value="Thioredoxin-like"/>
    <property type="match status" value="4"/>
</dbReference>
<dbReference type="CDD" id="cd02981">
    <property type="entry name" value="PDI_b_family"/>
    <property type="match status" value="1"/>
</dbReference>
<comment type="similarity">
    <text evidence="1">Belongs to the protein disulfide isomerase family.</text>
</comment>
<reference evidence="4 5" key="2">
    <citation type="submission" date="2024-10" db="EMBL/GenBank/DDBJ databases">
        <authorList>
            <person name="Ryan C."/>
        </authorList>
    </citation>
    <scope>NUCLEOTIDE SEQUENCE [LARGE SCALE GENOMIC DNA]</scope>
</reference>
<reference evidence="5" key="1">
    <citation type="submission" date="2024-06" db="EMBL/GenBank/DDBJ databases">
        <authorList>
            <person name="Ryan C."/>
        </authorList>
    </citation>
    <scope>NUCLEOTIDE SEQUENCE [LARGE SCALE GENOMIC DNA]</scope>
</reference>
<dbReference type="PROSITE" id="PS00194">
    <property type="entry name" value="THIOREDOXIN_1"/>
    <property type="match status" value="1"/>
</dbReference>
<feature type="domain" description="Thioredoxin" evidence="3">
    <location>
        <begin position="252"/>
        <end position="374"/>
    </location>
</feature>
<dbReference type="EMBL" id="OZ075114">
    <property type="protein sequence ID" value="CAL5058437.1"/>
    <property type="molecule type" value="Genomic_DNA"/>
</dbReference>
<evidence type="ECO:0000256" key="2">
    <source>
        <dbReference type="SAM" id="MobiDB-lite"/>
    </source>
</evidence>
<protein>
    <recommendedName>
        <fullName evidence="3">Thioredoxin domain-containing protein</fullName>
    </recommendedName>
</protein>
<evidence type="ECO:0000259" key="3">
    <source>
        <dbReference type="PROSITE" id="PS51352"/>
    </source>
</evidence>
<dbReference type="InterPro" id="IPR036249">
    <property type="entry name" value="Thioredoxin-like_sf"/>
</dbReference>
<dbReference type="CDD" id="cd02995">
    <property type="entry name" value="PDI_a_PDI_a'_C"/>
    <property type="match status" value="1"/>
</dbReference>
<accession>A0ABC9EHW0</accession>
<dbReference type="Pfam" id="PF00085">
    <property type="entry name" value="Thioredoxin"/>
    <property type="match status" value="1"/>
</dbReference>
<feature type="region of interest" description="Disordered" evidence="2">
    <location>
        <begin position="371"/>
        <end position="406"/>
    </location>
</feature>
<dbReference type="GO" id="GO:0003756">
    <property type="term" value="F:protein disulfide isomerase activity"/>
    <property type="evidence" value="ECO:0007669"/>
    <property type="project" value="UniProtKB-EC"/>
</dbReference>
<dbReference type="PANTHER" id="PTHR18929:SF206">
    <property type="entry name" value="PROTEIN DISULFIDE ISOMERASE-LIKE 1-3"/>
    <property type="match status" value="1"/>
</dbReference>
<dbReference type="Gene3D" id="3.40.30.10">
    <property type="entry name" value="Glutaredoxin"/>
    <property type="match status" value="3"/>
</dbReference>
<gene>
    <name evidence="4" type="ORF">URODEC1_LOCUS96182</name>
</gene>
<evidence type="ECO:0000313" key="4">
    <source>
        <dbReference type="EMBL" id="CAL5058437.1"/>
    </source>
</evidence>
<name>A0ABC9EHW0_9POAL</name>
<dbReference type="GO" id="GO:0005788">
    <property type="term" value="C:endoplasmic reticulum lumen"/>
    <property type="evidence" value="ECO:0007669"/>
    <property type="project" value="UniProtKB-SubCell"/>
</dbReference>
<evidence type="ECO:0000313" key="5">
    <source>
        <dbReference type="Proteomes" id="UP001497457"/>
    </source>
</evidence>
<dbReference type="PROSITE" id="PS51352">
    <property type="entry name" value="THIOREDOXIN_2"/>
    <property type="match status" value="1"/>
</dbReference>
<dbReference type="InterPro" id="IPR013766">
    <property type="entry name" value="Thioredoxin_domain"/>
</dbReference>
<dbReference type="Pfam" id="PF13848">
    <property type="entry name" value="Thioredoxin_6"/>
    <property type="match status" value="1"/>
</dbReference>
<dbReference type="PANTHER" id="PTHR18929">
    <property type="entry name" value="PROTEIN DISULFIDE ISOMERASE"/>
    <property type="match status" value="1"/>
</dbReference>
<dbReference type="Proteomes" id="UP001497457">
    <property type="component" value="Chromosome 4rd"/>
</dbReference>
<dbReference type="InterPro" id="IPR017937">
    <property type="entry name" value="Thioredoxin_CS"/>
</dbReference>